<dbReference type="GO" id="GO:0008360">
    <property type="term" value="P:regulation of cell shape"/>
    <property type="evidence" value="ECO:0007669"/>
    <property type="project" value="UniProtKB-KW"/>
</dbReference>
<feature type="transmembrane region" description="Helical" evidence="8">
    <location>
        <begin position="92"/>
        <end position="112"/>
    </location>
</feature>
<keyword evidence="6 8" id="KW-1133">Transmembrane helix</keyword>
<keyword evidence="2" id="KW-1003">Cell membrane</keyword>
<feature type="non-terminal residue" evidence="9">
    <location>
        <position position="264"/>
    </location>
</feature>
<dbReference type="GO" id="GO:0034204">
    <property type="term" value="P:lipid translocation"/>
    <property type="evidence" value="ECO:0007669"/>
    <property type="project" value="TreeGrafter"/>
</dbReference>
<dbReference type="Proteomes" id="UP000054314">
    <property type="component" value="Unassembled WGS sequence"/>
</dbReference>
<evidence type="ECO:0000256" key="3">
    <source>
        <dbReference type="ARBA" id="ARBA00022692"/>
    </source>
</evidence>
<comment type="subcellular location">
    <subcellularLocation>
        <location evidence="1">Cell membrane</location>
        <topology evidence="1">Multi-pass membrane protein</topology>
    </subcellularLocation>
</comment>
<dbReference type="PRINTS" id="PR01806">
    <property type="entry name" value="VIRFACTRMVIN"/>
</dbReference>
<dbReference type="GO" id="GO:0009252">
    <property type="term" value="P:peptidoglycan biosynthetic process"/>
    <property type="evidence" value="ECO:0007669"/>
    <property type="project" value="UniProtKB-KW"/>
</dbReference>
<reference evidence="9 10" key="1">
    <citation type="submission" date="2013-08" db="EMBL/GenBank/DDBJ databases">
        <title>Genome sequencing of Cellulomonas bogoriensis 69B4.</title>
        <authorList>
            <person name="Chen F."/>
            <person name="Li Y."/>
            <person name="Wang G."/>
        </authorList>
    </citation>
    <scope>NUCLEOTIDE SEQUENCE [LARGE SCALE GENOMIC DNA]</scope>
    <source>
        <strain evidence="9 10">69B4</strain>
    </source>
</reference>
<keyword evidence="7 8" id="KW-0472">Membrane</keyword>
<feature type="transmembrane region" description="Helical" evidence="8">
    <location>
        <begin position="57"/>
        <end position="80"/>
    </location>
</feature>
<sequence>MTRRALLTGVAGAAGLIALVTVLSRVLGFGRWFVHAGTVGPTVTGTAYTTANYLPNILFEVVAGGALAGAVVPLLAGPLARRMAHDVDRIASALLTWTVLVLTPGALALALWSRPLVGALIRPADPGADPELVAATTELAATLLVVFSPQVVLYGVGVVLTGVLQAQRRFLWPAAAPIASTLVVSASYLVFRSLAGTAVNDPGALSTAAVAWLGWGTTAGVAAMTLPLVVPVLRSGVRLRPTVRFPPGLGPRAARLALAGVGGL</sequence>
<dbReference type="PANTHER" id="PTHR47019">
    <property type="entry name" value="LIPID II FLIPPASE MURJ"/>
    <property type="match status" value="1"/>
</dbReference>
<keyword evidence="5" id="KW-0573">Peptidoglycan synthesis</keyword>
<comment type="caution">
    <text evidence="9">The sequence shown here is derived from an EMBL/GenBank/DDBJ whole genome shotgun (WGS) entry which is preliminary data.</text>
</comment>
<feature type="transmembrane region" description="Helical" evidence="8">
    <location>
        <begin position="170"/>
        <end position="191"/>
    </location>
</feature>
<evidence type="ECO:0000313" key="10">
    <source>
        <dbReference type="Proteomes" id="UP000054314"/>
    </source>
</evidence>
<evidence type="ECO:0000256" key="7">
    <source>
        <dbReference type="ARBA" id="ARBA00023136"/>
    </source>
</evidence>
<evidence type="ECO:0000256" key="2">
    <source>
        <dbReference type="ARBA" id="ARBA00022475"/>
    </source>
</evidence>
<evidence type="ECO:0000256" key="4">
    <source>
        <dbReference type="ARBA" id="ARBA00022960"/>
    </source>
</evidence>
<dbReference type="Pfam" id="PF03023">
    <property type="entry name" value="MurJ"/>
    <property type="match status" value="1"/>
</dbReference>
<dbReference type="AlphaFoldDB" id="A0A0A0BKH7"/>
<dbReference type="GO" id="GO:0015648">
    <property type="term" value="F:lipid-linked peptidoglycan transporter activity"/>
    <property type="evidence" value="ECO:0007669"/>
    <property type="project" value="TreeGrafter"/>
</dbReference>
<evidence type="ECO:0000256" key="5">
    <source>
        <dbReference type="ARBA" id="ARBA00022984"/>
    </source>
</evidence>
<feature type="transmembrane region" description="Helical" evidence="8">
    <location>
        <begin position="139"/>
        <end position="163"/>
    </location>
</feature>
<keyword evidence="3 8" id="KW-0812">Transmembrane</keyword>
<feature type="transmembrane region" description="Helical" evidence="8">
    <location>
        <begin position="211"/>
        <end position="233"/>
    </location>
</feature>
<evidence type="ECO:0000256" key="1">
    <source>
        <dbReference type="ARBA" id="ARBA00004651"/>
    </source>
</evidence>
<evidence type="ECO:0000313" key="9">
    <source>
        <dbReference type="EMBL" id="KGM08350.1"/>
    </source>
</evidence>
<keyword evidence="4" id="KW-0133">Cell shape</keyword>
<evidence type="ECO:0000256" key="8">
    <source>
        <dbReference type="SAM" id="Phobius"/>
    </source>
</evidence>
<dbReference type="GO" id="GO:0005886">
    <property type="term" value="C:plasma membrane"/>
    <property type="evidence" value="ECO:0007669"/>
    <property type="project" value="UniProtKB-SubCell"/>
</dbReference>
<keyword evidence="10" id="KW-1185">Reference proteome</keyword>
<evidence type="ECO:0000256" key="6">
    <source>
        <dbReference type="ARBA" id="ARBA00022989"/>
    </source>
</evidence>
<dbReference type="InterPro" id="IPR051050">
    <property type="entry name" value="Lipid_II_flippase_MurJ/MviN"/>
</dbReference>
<dbReference type="EMBL" id="AXCZ01000391">
    <property type="protein sequence ID" value="KGM08350.1"/>
    <property type="molecule type" value="Genomic_DNA"/>
</dbReference>
<dbReference type="PANTHER" id="PTHR47019:SF1">
    <property type="entry name" value="LIPID II FLIPPASE MURJ"/>
    <property type="match status" value="1"/>
</dbReference>
<dbReference type="InterPro" id="IPR004268">
    <property type="entry name" value="MurJ"/>
</dbReference>
<organism evidence="9 10">
    <name type="scientific">Cellulomonas bogoriensis 69B4 = DSM 16987</name>
    <dbReference type="NCBI Taxonomy" id="1386082"/>
    <lineage>
        <taxon>Bacteria</taxon>
        <taxon>Bacillati</taxon>
        <taxon>Actinomycetota</taxon>
        <taxon>Actinomycetes</taxon>
        <taxon>Micrococcales</taxon>
        <taxon>Cellulomonadaceae</taxon>
        <taxon>Cellulomonas</taxon>
    </lineage>
</organism>
<name>A0A0A0BKH7_9CELL</name>
<gene>
    <name evidence="9" type="ORF">N869_12270</name>
</gene>
<protein>
    <submittedName>
        <fullName evidence="9">Virulence factor MviN</fullName>
    </submittedName>
</protein>
<accession>A0A0A0BKH7</accession>
<proteinExistence type="predicted"/>